<proteinExistence type="inferred from homology"/>
<organism evidence="8 9">
    <name type="scientific">Nesterenkonia xinjiangensis</name>
    <dbReference type="NCBI Taxonomy" id="225327"/>
    <lineage>
        <taxon>Bacteria</taxon>
        <taxon>Bacillati</taxon>
        <taxon>Actinomycetota</taxon>
        <taxon>Actinomycetes</taxon>
        <taxon>Micrococcales</taxon>
        <taxon>Micrococcaceae</taxon>
        <taxon>Nesterenkonia</taxon>
    </lineage>
</organism>
<dbReference type="InterPro" id="IPR013154">
    <property type="entry name" value="ADH-like_N"/>
</dbReference>
<evidence type="ECO:0000259" key="7">
    <source>
        <dbReference type="SMART" id="SM00829"/>
    </source>
</evidence>
<evidence type="ECO:0000313" key="9">
    <source>
        <dbReference type="Proteomes" id="UP000535437"/>
    </source>
</evidence>
<evidence type="ECO:0000256" key="2">
    <source>
        <dbReference type="ARBA" id="ARBA00008072"/>
    </source>
</evidence>
<accession>A0A7Z0KBN1</accession>
<keyword evidence="4 6" id="KW-0862">Zinc</keyword>
<dbReference type="InterPro" id="IPR036291">
    <property type="entry name" value="NAD(P)-bd_dom_sf"/>
</dbReference>
<dbReference type="PROSITE" id="PS00059">
    <property type="entry name" value="ADH_ZINC"/>
    <property type="match status" value="1"/>
</dbReference>
<dbReference type="Gene3D" id="3.40.50.720">
    <property type="entry name" value="NAD(P)-binding Rossmann-like Domain"/>
    <property type="match status" value="1"/>
</dbReference>
<name>A0A7Z0KBN1_9MICC</name>
<dbReference type="Proteomes" id="UP000535437">
    <property type="component" value="Unassembled WGS sequence"/>
</dbReference>
<comment type="caution">
    <text evidence="8">The sequence shown here is derived from an EMBL/GenBank/DDBJ whole genome shotgun (WGS) entry which is preliminary data.</text>
</comment>
<dbReference type="SUPFAM" id="SSF51735">
    <property type="entry name" value="NAD(P)-binding Rossmann-fold domains"/>
    <property type="match status" value="1"/>
</dbReference>
<dbReference type="EC" id="1.1.1.14" evidence="8"/>
<reference evidence="8 9" key="1">
    <citation type="submission" date="2020-07" db="EMBL/GenBank/DDBJ databases">
        <title>Sequencing the genomes of 1000 actinobacteria strains.</title>
        <authorList>
            <person name="Klenk H.-P."/>
        </authorList>
    </citation>
    <scope>NUCLEOTIDE SEQUENCE [LARGE SCALE GENOMIC DNA]</scope>
    <source>
        <strain evidence="8 9">DSM 15475</strain>
    </source>
</reference>
<gene>
    <name evidence="8" type="ORF">HNR09_001208</name>
</gene>
<dbReference type="SMART" id="SM00829">
    <property type="entry name" value="PKS_ER"/>
    <property type="match status" value="1"/>
</dbReference>
<evidence type="ECO:0000313" key="8">
    <source>
        <dbReference type="EMBL" id="NYJ77797.1"/>
    </source>
</evidence>
<keyword evidence="9" id="KW-1185">Reference proteome</keyword>
<dbReference type="PANTHER" id="PTHR43161:SF9">
    <property type="entry name" value="SORBITOL DEHYDROGENASE"/>
    <property type="match status" value="1"/>
</dbReference>
<dbReference type="GO" id="GO:0003939">
    <property type="term" value="F:L-iditol 2-dehydrogenase (NAD+) activity"/>
    <property type="evidence" value="ECO:0007669"/>
    <property type="project" value="UniProtKB-EC"/>
</dbReference>
<sequence length="348" mass="36358">MSMPLATPSSPQSIPEGRNPAAVLHGVHDVRIEERAVPSPAPHEVLVEIGAVGICGSDVHYYEHGRIGDFVLTSPMVIGHESAGRVVGVGDDVDPARLDQLVALEPGIPCKGCGECREGRYNLCPEVKFFATPPVDGSIARYVTLDAQFAHPAPEILDAEQAAMAEPVSVGVWACRKAGVSVGDRVLITGAGPVGLFAAQAARAFGARSVTLTDLNEHRLAIADDLGFQTVPGGAEIPGEHDVLFECSGAAPAFAAGVRSLARAGRAVVIGMGAQTLPLEVFALQGRELSISGVFRYANCYPAALELISSGGVDVRPVITHRFRLDETEEALTLAGRDPQALKAVVAP</sequence>
<comment type="cofactor">
    <cofactor evidence="1 6">
        <name>Zn(2+)</name>
        <dbReference type="ChEBI" id="CHEBI:29105"/>
    </cofactor>
</comment>
<dbReference type="RefSeq" id="WP_246348745.1">
    <property type="nucleotide sequence ID" value="NZ_BAAALL010000002.1"/>
</dbReference>
<evidence type="ECO:0000256" key="6">
    <source>
        <dbReference type="RuleBase" id="RU361277"/>
    </source>
</evidence>
<evidence type="ECO:0000256" key="5">
    <source>
        <dbReference type="ARBA" id="ARBA00023002"/>
    </source>
</evidence>
<keyword evidence="5 8" id="KW-0560">Oxidoreductase</keyword>
<dbReference type="Gene3D" id="3.90.180.10">
    <property type="entry name" value="Medium-chain alcohol dehydrogenases, catalytic domain"/>
    <property type="match status" value="1"/>
</dbReference>
<comment type="similarity">
    <text evidence="2 6">Belongs to the zinc-containing alcohol dehydrogenase family.</text>
</comment>
<dbReference type="InterPro" id="IPR011032">
    <property type="entry name" value="GroES-like_sf"/>
</dbReference>
<evidence type="ECO:0000256" key="1">
    <source>
        <dbReference type="ARBA" id="ARBA00001947"/>
    </source>
</evidence>
<dbReference type="SUPFAM" id="SSF50129">
    <property type="entry name" value="GroES-like"/>
    <property type="match status" value="1"/>
</dbReference>
<evidence type="ECO:0000256" key="4">
    <source>
        <dbReference type="ARBA" id="ARBA00022833"/>
    </source>
</evidence>
<dbReference type="InterPro" id="IPR020843">
    <property type="entry name" value="ER"/>
</dbReference>
<dbReference type="PANTHER" id="PTHR43161">
    <property type="entry name" value="SORBITOL DEHYDROGENASE"/>
    <property type="match status" value="1"/>
</dbReference>
<evidence type="ECO:0000256" key="3">
    <source>
        <dbReference type="ARBA" id="ARBA00022723"/>
    </source>
</evidence>
<dbReference type="InterPro" id="IPR045306">
    <property type="entry name" value="SDH-like"/>
</dbReference>
<dbReference type="AlphaFoldDB" id="A0A7Z0KBN1"/>
<dbReference type="EMBL" id="JACCFY010000001">
    <property type="protein sequence ID" value="NYJ77797.1"/>
    <property type="molecule type" value="Genomic_DNA"/>
</dbReference>
<dbReference type="CDD" id="cd05285">
    <property type="entry name" value="sorbitol_DH"/>
    <property type="match status" value="1"/>
</dbReference>
<protein>
    <submittedName>
        <fullName evidence="8">L-iditol 2-dehydrogenase</fullName>
        <ecNumber evidence="8">1.1.1.14</ecNumber>
    </submittedName>
</protein>
<feature type="domain" description="Enoyl reductase (ER)" evidence="7">
    <location>
        <begin position="26"/>
        <end position="346"/>
    </location>
</feature>
<dbReference type="GO" id="GO:0008270">
    <property type="term" value="F:zinc ion binding"/>
    <property type="evidence" value="ECO:0007669"/>
    <property type="project" value="InterPro"/>
</dbReference>
<dbReference type="InterPro" id="IPR002328">
    <property type="entry name" value="ADH_Zn_CS"/>
</dbReference>
<dbReference type="InterPro" id="IPR013149">
    <property type="entry name" value="ADH-like_C"/>
</dbReference>
<keyword evidence="3 6" id="KW-0479">Metal-binding</keyword>
<dbReference type="Pfam" id="PF00107">
    <property type="entry name" value="ADH_zinc_N"/>
    <property type="match status" value="1"/>
</dbReference>
<dbReference type="Pfam" id="PF08240">
    <property type="entry name" value="ADH_N"/>
    <property type="match status" value="1"/>
</dbReference>